<reference evidence="1 2" key="1">
    <citation type="journal article" date="2016" name="Mol. Biol. Evol.">
        <title>Comparative Genomics of Early-Diverging Mushroom-Forming Fungi Provides Insights into the Origins of Lignocellulose Decay Capabilities.</title>
        <authorList>
            <person name="Nagy L.G."/>
            <person name="Riley R."/>
            <person name="Tritt A."/>
            <person name="Adam C."/>
            <person name="Daum C."/>
            <person name="Floudas D."/>
            <person name="Sun H."/>
            <person name="Yadav J.S."/>
            <person name="Pangilinan J."/>
            <person name="Larsson K.H."/>
            <person name="Matsuura K."/>
            <person name="Barry K."/>
            <person name="Labutti K."/>
            <person name="Kuo R."/>
            <person name="Ohm R.A."/>
            <person name="Bhattacharya S.S."/>
            <person name="Shirouzu T."/>
            <person name="Yoshinaga Y."/>
            <person name="Martin F.M."/>
            <person name="Grigoriev I.V."/>
            <person name="Hibbett D.S."/>
        </authorList>
    </citation>
    <scope>NUCLEOTIDE SEQUENCE [LARGE SCALE GENOMIC DNA]</scope>
    <source>
        <strain evidence="1 2">HHB10207 ss-3</strain>
    </source>
</reference>
<evidence type="ECO:0000313" key="2">
    <source>
        <dbReference type="Proteomes" id="UP000076798"/>
    </source>
</evidence>
<protein>
    <submittedName>
        <fullName evidence="1">Uncharacterized protein</fullName>
    </submittedName>
</protein>
<proteinExistence type="predicted"/>
<organism evidence="1 2">
    <name type="scientific">Sistotremastrum suecicum HHB10207 ss-3</name>
    <dbReference type="NCBI Taxonomy" id="1314776"/>
    <lineage>
        <taxon>Eukaryota</taxon>
        <taxon>Fungi</taxon>
        <taxon>Dikarya</taxon>
        <taxon>Basidiomycota</taxon>
        <taxon>Agaricomycotina</taxon>
        <taxon>Agaricomycetes</taxon>
        <taxon>Sistotremastrales</taxon>
        <taxon>Sistotremastraceae</taxon>
        <taxon>Sistotremastrum</taxon>
    </lineage>
</organism>
<keyword evidence="2" id="KW-1185">Reference proteome</keyword>
<dbReference type="AlphaFoldDB" id="A0A165Y5U0"/>
<accession>A0A165Y5U0</accession>
<dbReference type="Proteomes" id="UP000076798">
    <property type="component" value="Unassembled WGS sequence"/>
</dbReference>
<dbReference type="EMBL" id="KV428284">
    <property type="protein sequence ID" value="KZT32909.1"/>
    <property type="molecule type" value="Genomic_DNA"/>
</dbReference>
<gene>
    <name evidence="1" type="ORF">SISSUDRAFT_1054908</name>
</gene>
<name>A0A165Y5U0_9AGAM</name>
<sequence>MQTRRSCHPHNYCRIGRGTVVSRGAVKTAADSHFADLLGFRDGSDDDDVAFSRSLVIKSAEIFSTAFNPIPLPTIPLTCTAVSYILVLSPEATPKIFTFFYRLLRAWTITPWVNM</sequence>
<evidence type="ECO:0000313" key="1">
    <source>
        <dbReference type="EMBL" id="KZT32909.1"/>
    </source>
</evidence>